<dbReference type="Proteomes" id="UP000694405">
    <property type="component" value="Unassembled WGS sequence"/>
</dbReference>
<dbReference type="InterPro" id="IPR005166">
    <property type="entry name" value="RSV_p95_env"/>
</dbReference>
<dbReference type="PANTHER" id="PTHR10424">
    <property type="entry name" value="VIRAL ENVELOPE PROTEIN"/>
    <property type="match status" value="1"/>
</dbReference>
<dbReference type="InterPro" id="IPR018154">
    <property type="entry name" value="TLV/ENV_coat_polyprotein"/>
</dbReference>
<accession>A0A8V5GUB1</accession>
<proteinExistence type="predicted"/>
<protein>
    <submittedName>
        <fullName evidence="2">Uncharacterized protein</fullName>
    </submittedName>
</protein>
<dbReference type="SUPFAM" id="SSF58069">
    <property type="entry name" value="Virus ectodomain"/>
    <property type="match status" value="1"/>
</dbReference>
<reference evidence="2" key="3">
    <citation type="submission" date="2025-09" db="UniProtKB">
        <authorList>
            <consortium name="Ensembl"/>
        </authorList>
    </citation>
    <scope>IDENTIFICATION</scope>
</reference>
<reference evidence="2" key="1">
    <citation type="submission" date="2020-03" db="EMBL/GenBank/DDBJ databases">
        <title>Melopsittacus undulatus (budgerigar) genome, bMelUnd1, maternal haplotype with Z.</title>
        <authorList>
            <person name="Gedman G."/>
            <person name="Mountcastle J."/>
            <person name="Haase B."/>
            <person name="Formenti G."/>
            <person name="Wright T."/>
            <person name="Apodaca J."/>
            <person name="Pelan S."/>
            <person name="Chow W."/>
            <person name="Rhie A."/>
            <person name="Howe K."/>
            <person name="Fedrigo O."/>
            <person name="Jarvis E.D."/>
        </authorList>
    </citation>
    <scope>NUCLEOTIDE SEQUENCE [LARGE SCALE GENOMIC DNA]</scope>
</reference>
<dbReference type="Gene3D" id="1.10.287.210">
    <property type="match status" value="1"/>
</dbReference>
<dbReference type="Pfam" id="PF03708">
    <property type="entry name" value="Avian_gp85"/>
    <property type="match status" value="1"/>
</dbReference>
<organism evidence="2 3">
    <name type="scientific">Melopsittacus undulatus</name>
    <name type="common">Budgerigar</name>
    <name type="synonym">Psittacus undulatus</name>
    <dbReference type="NCBI Taxonomy" id="13146"/>
    <lineage>
        <taxon>Eukaryota</taxon>
        <taxon>Metazoa</taxon>
        <taxon>Chordata</taxon>
        <taxon>Craniata</taxon>
        <taxon>Vertebrata</taxon>
        <taxon>Euteleostomi</taxon>
        <taxon>Archelosauria</taxon>
        <taxon>Archosauria</taxon>
        <taxon>Dinosauria</taxon>
        <taxon>Saurischia</taxon>
        <taxon>Theropoda</taxon>
        <taxon>Coelurosauria</taxon>
        <taxon>Aves</taxon>
        <taxon>Neognathae</taxon>
        <taxon>Neoaves</taxon>
        <taxon>Telluraves</taxon>
        <taxon>Australaves</taxon>
        <taxon>Psittaciformes</taxon>
        <taxon>Psittaculidae</taxon>
        <taxon>Melopsittacus</taxon>
    </lineage>
</organism>
<keyword evidence="3" id="KW-1185">Reference proteome</keyword>
<dbReference type="Pfam" id="PF00429">
    <property type="entry name" value="TLV_coat"/>
    <property type="match status" value="1"/>
</dbReference>
<keyword evidence="1" id="KW-1015">Disulfide bond</keyword>
<evidence type="ECO:0000313" key="2">
    <source>
        <dbReference type="Ensembl" id="ENSMUNP00000026699.1"/>
    </source>
</evidence>
<sequence>MKQLFVLIFYNYAMVQAIEKETSILGSNMNVWLTWANKTGVTDFCLTLAQVGNPFQTCLIGVPYLNPLDFQGWVKNPLVLNSTTVTEMVKRARGTDWTIASAQLGAIIKNLNHSTIPMQELQLLGSDKTNQSCITFHTWSSEVPETRVTSEKTWYHNITAYCSGSSPALRYSDEIPKALPPGYFLICRDRAWPGIPSKPFGGPCYLGKLSLFAASKRQLVQDMKGSLHRDKRSIEQLGPNCDSTLTIWNHTARFLTALFVPNIAAGKALKDIHHLACWAAKQLNITSDIISSLATDTDSVRHASLQNRAAIDFLLLAHGHGVCSIISKSCCSYIDQSGRIETYLEEIWKQTKIFHEMAVDDTACGFEEIWKKLTSWLPNLSWLRQLVLSPVSPGAAIKNTCLSA</sequence>
<dbReference type="PANTHER" id="PTHR10424:SF73">
    <property type="entry name" value="ENDOGENOUS RETROVIRUS GROUP FC1 ENV POLYPROTEIN-RELATED"/>
    <property type="match status" value="1"/>
</dbReference>
<evidence type="ECO:0000313" key="3">
    <source>
        <dbReference type="Proteomes" id="UP000694405"/>
    </source>
</evidence>
<evidence type="ECO:0000256" key="1">
    <source>
        <dbReference type="ARBA" id="ARBA00023157"/>
    </source>
</evidence>
<reference evidence="2" key="2">
    <citation type="submission" date="2025-08" db="UniProtKB">
        <authorList>
            <consortium name="Ensembl"/>
        </authorList>
    </citation>
    <scope>IDENTIFICATION</scope>
</reference>
<name>A0A8V5GUB1_MELUD</name>
<dbReference type="Ensembl" id="ENSMUNT00000030093.1">
    <property type="protein sequence ID" value="ENSMUNP00000026699.1"/>
    <property type="gene ID" value="ENSMUNG00000017271.1"/>
</dbReference>
<dbReference type="AlphaFoldDB" id="A0A8V5GUB1"/>